<evidence type="ECO:0000256" key="1">
    <source>
        <dbReference type="PIRSR" id="PIRSR033579-1"/>
    </source>
</evidence>
<dbReference type="InterPro" id="IPR010388">
    <property type="entry name" value="Anaerobic_Co-chelatase"/>
</dbReference>
<reference evidence="3 4" key="1">
    <citation type="journal article" date="2001" name="J. Bacteriol.">
        <title>Genome sequence and comparative analysis of the solvent-producing bacterium Clostridium acetobutylicum.</title>
        <authorList>
            <person name="Nolling J."/>
            <person name="Breton G."/>
            <person name="Omelchenko M.V."/>
            <person name="Makarova K.S."/>
            <person name="Zeng Q."/>
            <person name="Gibson R."/>
            <person name="Lee H.M."/>
            <person name="Dubois J."/>
            <person name="Qiu D."/>
            <person name="Hitti J."/>
            <person name="Wolf Y.I."/>
            <person name="Tatusov R.L."/>
            <person name="Sabathe F."/>
            <person name="Doucette-Stamm L."/>
            <person name="Soucaille P."/>
            <person name="Daly M.J."/>
            <person name="Bennett G.N."/>
            <person name="Koonin E.V."/>
            <person name="Smith D.R."/>
        </authorList>
    </citation>
    <scope>NUCLEOTIDE SEQUENCE [LARGE SCALE GENOMIC DNA]</scope>
    <source>
        <strain evidence="4">ATCC 824 / DSM 792 / JCM 1419 / LMG 5710 / VKM B-1787</strain>
    </source>
</reference>
<dbReference type="CDD" id="cd03412">
    <property type="entry name" value="CbiK_N"/>
    <property type="match status" value="1"/>
</dbReference>
<evidence type="ECO:0000313" key="3">
    <source>
        <dbReference type="EMBL" id="AAK78561.1"/>
    </source>
</evidence>
<dbReference type="OrthoDB" id="9770331at2"/>
<dbReference type="CDD" id="cd03413">
    <property type="entry name" value="CbiK_C"/>
    <property type="match status" value="1"/>
</dbReference>
<gene>
    <name evidence="3" type="ordered locus">CA_C0583</name>
</gene>
<accession>Q97LH8</accession>
<dbReference type="STRING" id="272562.CA_C0583"/>
<dbReference type="KEGG" id="cac:CA_C0583"/>
<dbReference type="Pfam" id="PF06180">
    <property type="entry name" value="CbiK"/>
    <property type="match status" value="1"/>
</dbReference>
<proteinExistence type="predicted"/>
<evidence type="ECO:0000313" key="4">
    <source>
        <dbReference type="Proteomes" id="UP000000814"/>
    </source>
</evidence>
<dbReference type="SUPFAM" id="SSF53800">
    <property type="entry name" value="Chelatase"/>
    <property type="match status" value="1"/>
</dbReference>
<keyword evidence="4" id="KW-1185">Reference proteome</keyword>
<feature type="binding site" evidence="2">
    <location>
        <position position="180"/>
    </location>
    <ligand>
        <name>Co(2+)</name>
        <dbReference type="ChEBI" id="CHEBI:48828"/>
    </ligand>
</feature>
<keyword evidence="2" id="KW-0479">Metal-binding</keyword>
<dbReference type="Proteomes" id="UP000000814">
    <property type="component" value="Chromosome"/>
</dbReference>
<feature type="binding site" evidence="2">
    <location>
        <position position="149"/>
    </location>
    <ligand>
        <name>Co(2+)</name>
        <dbReference type="ChEBI" id="CHEBI:48828"/>
    </ligand>
</feature>
<dbReference type="Gene3D" id="3.40.50.1400">
    <property type="match status" value="2"/>
</dbReference>
<keyword evidence="2" id="KW-0170">Cobalt</keyword>
<dbReference type="GO" id="GO:0016852">
    <property type="term" value="F:sirohydrochlorin cobaltochelatase activity"/>
    <property type="evidence" value="ECO:0007669"/>
    <property type="project" value="InterPro"/>
</dbReference>
<dbReference type="EMBL" id="AE001437">
    <property type="protein sequence ID" value="AAK78561.1"/>
    <property type="molecule type" value="Genomic_DNA"/>
</dbReference>
<dbReference type="eggNOG" id="COG4822">
    <property type="taxonomic scope" value="Bacteria"/>
</dbReference>
<dbReference type="GO" id="GO:0046872">
    <property type="term" value="F:metal ion binding"/>
    <property type="evidence" value="ECO:0007669"/>
    <property type="project" value="UniProtKB-KW"/>
</dbReference>
<dbReference type="HOGENOM" id="CLU_036584_1_1_9"/>
<name>Q97LH8_CLOAB</name>
<evidence type="ECO:0000256" key="2">
    <source>
        <dbReference type="PIRSR" id="PIRSR033579-3"/>
    </source>
</evidence>
<dbReference type="PIR" id="F96971">
    <property type="entry name" value="F96971"/>
</dbReference>
<dbReference type="GO" id="GO:0019251">
    <property type="term" value="P:anaerobic cobalamin biosynthetic process"/>
    <property type="evidence" value="ECO:0007669"/>
    <property type="project" value="InterPro"/>
</dbReference>
<feature type="active site" description="Proton acceptor" evidence="1">
    <location>
        <position position="149"/>
    </location>
</feature>
<dbReference type="AlphaFoldDB" id="Q97LH8"/>
<dbReference type="PIRSF" id="PIRSF033579">
    <property type="entry name" value="Anaer_Co_chel"/>
    <property type="match status" value="1"/>
</dbReference>
<sequence length="270" mass="31779">MKKGILIVGFGTIYKDARACTIDKIKEEVCKQFPDYEVLQAFTSSKIIEKIKETEGIDFDTPQKALHKFKNKAYREVIIQPIYMIPGYEYEKLIGTVDKYLKDFERLKIGRPVLYFKGNNKNEPNDYEIFLEKIKDMIPKDKITVFMCHGTMHESNEYYLKLDSFIKKHGFTSVVIATLEGFPKVEDVIEYMEKNKFKEKYKGEVKIIPLLVTAGKHVKKDMQEEWVNIFKDKGYKVETYEHGLGEIYDFRSIYIQHIKDAIIRENYTAL</sequence>
<protein>
    <submittedName>
        <fullName evidence="3">CBIK protein (Chain A, anaerobic cobalt chelatase)</fullName>
    </submittedName>
</protein>
<feature type="binding site" evidence="2">
    <location>
        <position position="217"/>
    </location>
    <ligand>
        <name>Co(2+)</name>
        <dbReference type="ChEBI" id="CHEBI:48828"/>
    </ligand>
</feature>
<dbReference type="PATRIC" id="fig|272562.8.peg.786"/>
<organism evidence="3 4">
    <name type="scientific">Clostridium acetobutylicum (strain ATCC 824 / DSM 792 / JCM 1419 / IAM 19013 / LMG 5710 / NBRC 13948 / NRRL B-527 / VKM B-1787 / 2291 / W)</name>
    <dbReference type="NCBI Taxonomy" id="272562"/>
    <lineage>
        <taxon>Bacteria</taxon>
        <taxon>Bacillati</taxon>
        <taxon>Bacillota</taxon>
        <taxon>Clostridia</taxon>
        <taxon>Eubacteriales</taxon>
        <taxon>Clostridiaceae</taxon>
        <taxon>Clostridium</taxon>
    </lineage>
</organism>